<feature type="region of interest" description="Disordered" evidence="1">
    <location>
        <begin position="35"/>
        <end position="263"/>
    </location>
</feature>
<proteinExistence type="predicted"/>
<protein>
    <submittedName>
        <fullName evidence="2">Uncharacterized protein</fullName>
    </submittedName>
</protein>
<reference evidence="3" key="1">
    <citation type="submission" date="2022-10" db="EMBL/GenBank/DDBJ databases">
        <title>Genome assembly of Pristionchus species.</title>
        <authorList>
            <person name="Yoshida K."/>
            <person name="Sommer R.J."/>
        </authorList>
    </citation>
    <scope>NUCLEOTIDE SEQUENCE [LARGE SCALE GENOMIC DNA]</scope>
    <source>
        <strain evidence="3">RS5460</strain>
    </source>
</reference>
<comment type="caution">
    <text evidence="2">The sequence shown here is derived from an EMBL/GenBank/DDBJ whole genome shotgun (WGS) entry which is preliminary data.</text>
</comment>
<dbReference type="Proteomes" id="UP001328107">
    <property type="component" value="Unassembled WGS sequence"/>
</dbReference>
<accession>A0AAN4ZS34</accession>
<evidence type="ECO:0000256" key="1">
    <source>
        <dbReference type="SAM" id="MobiDB-lite"/>
    </source>
</evidence>
<dbReference type="EMBL" id="BTRK01000003">
    <property type="protein sequence ID" value="GMR42135.1"/>
    <property type="molecule type" value="Genomic_DNA"/>
</dbReference>
<feature type="compositionally biased region" description="Basic and acidic residues" evidence="1">
    <location>
        <begin position="240"/>
        <end position="249"/>
    </location>
</feature>
<organism evidence="2 3">
    <name type="scientific">Pristionchus mayeri</name>
    <dbReference type="NCBI Taxonomy" id="1317129"/>
    <lineage>
        <taxon>Eukaryota</taxon>
        <taxon>Metazoa</taxon>
        <taxon>Ecdysozoa</taxon>
        <taxon>Nematoda</taxon>
        <taxon>Chromadorea</taxon>
        <taxon>Rhabditida</taxon>
        <taxon>Rhabditina</taxon>
        <taxon>Diplogasteromorpha</taxon>
        <taxon>Diplogasteroidea</taxon>
        <taxon>Neodiplogasteridae</taxon>
        <taxon>Pristionchus</taxon>
    </lineage>
</organism>
<evidence type="ECO:0000313" key="2">
    <source>
        <dbReference type="EMBL" id="GMR42135.1"/>
    </source>
</evidence>
<dbReference type="AlphaFoldDB" id="A0AAN4ZS34"/>
<feature type="compositionally biased region" description="Basic and acidic residues" evidence="1">
    <location>
        <begin position="83"/>
        <end position="106"/>
    </location>
</feature>
<keyword evidence="3" id="KW-1185">Reference proteome</keyword>
<sequence length="263" mass="29180">LKRKESKNLKVLVQQAMNDGWTPPNVTLEEALRDMEEAGETGEPSFLSHLRPRGPIAMTKDVRSTIRKWRPSMEEDDGDMEESSERGYDRGLSDSDGEERHDRSIGGERTPTASTPSLEYRASGSGVKITPKTASRGNRRTDTPPARVNSGTPKTGFGSRRPLPSLKFENPPNAEEGVIETTKTAGRGAEASHSSAKKMRLKCEERATGEDSGIMESEPNGMQPLLHSMEPLREPSQFTGHEDNHERYVNEGYVDYTRRNGPL</sequence>
<name>A0AAN4ZS34_9BILA</name>
<feature type="non-terminal residue" evidence="2">
    <location>
        <position position="1"/>
    </location>
</feature>
<gene>
    <name evidence="2" type="ORF">PMAYCL1PPCAC_12330</name>
</gene>
<evidence type="ECO:0000313" key="3">
    <source>
        <dbReference type="Proteomes" id="UP001328107"/>
    </source>
</evidence>